<evidence type="ECO:0000313" key="2">
    <source>
        <dbReference type="EMBL" id="CAA9567124.1"/>
    </source>
</evidence>
<proteinExistence type="predicted"/>
<accession>A0A6J4V3M0</accession>
<organism evidence="2">
    <name type="scientific">uncultured Thermomicrobiales bacterium</name>
    <dbReference type="NCBI Taxonomy" id="1645740"/>
    <lineage>
        <taxon>Bacteria</taxon>
        <taxon>Pseudomonadati</taxon>
        <taxon>Thermomicrobiota</taxon>
        <taxon>Thermomicrobia</taxon>
        <taxon>Thermomicrobiales</taxon>
        <taxon>environmental samples</taxon>
    </lineage>
</organism>
<dbReference type="EMBL" id="CADCWJ010000466">
    <property type="protein sequence ID" value="CAA9567124.1"/>
    <property type="molecule type" value="Genomic_DNA"/>
</dbReference>
<protein>
    <submittedName>
        <fullName evidence="2">Uncharacterized protein</fullName>
    </submittedName>
</protein>
<gene>
    <name evidence="2" type="ORF">AVDCRST_MAG87-2051</name>
</gene>
<reference evidence="2" key="1">
    <citation type="submission" date="2020-02" db="EMBL/GenBank/DDBJ databases">
        <authorList>
            <person name="Meier V. D."/>
        </authorList>
    </citation>
    <scope>NUCLEOTIDE SEQUENCE</scope>
    <source>
        <strain evidence="2">AVDCRST_MAG87</strain>
    </source>
</reference>
<feature type="region of interest" description="Disordered" evidence="1">
    <location>
        <begin position="15"/>
        <end position="67"/>
    </location>
</feature>
<evidence type="ECO:0000256" key="1">
    <source>
        <dbReference type="SAM" id="MobiDB-lite"/>
    </source>
</evidence>
<name>A0A6J4V3M0_9BACT</name>
<sequence length="76" mass="8014">MLRSRGKSRCVIVGRDRQAHGSHSTRLLATPDPGSSVESVAPPDSGASGQECRTRCSGPNGPDAAFPPMAFMVYIQ</sequence>
<dbReference type="AlphaFoldDB" id="A0A6J4V3M0"/>